<reference evidence="5 6" key="1">
    <citation type="submission" date="2019-04" db="EMBL/GenBank/DDBJ databases">
        <authorList>
            <person name="Jiang L."/>
        </authorList>
    </citation>
    <scope>NUCLEOTIDE SEQUENCE [LARGE SCALE GENOMIC DNA]</scope>
    <source>
        <strain evidence="5 6">YIM 131861</strain>
    </source>
</reference>
<dbReference type="GO" id="GO:0003700">
    <property type="term" value="F:DNA-binding transcription factor activity"/>
    <property type="evidence" value="ECO:0007669"/>
    <property type="project" value="InterPro"/>
</dbReference>
<evidence type="ECO:0000256" key="2">
    <source>
        <dbReference type="ARBA" id="ARBA00023125"/>
    </source>
</evidence>
<evidence type="ECO:0000313" key="6">
    <source>
        <dbReference type="Proteomes" id="UP000307380"/>
    </source>
</evidence>
<evidence type="ECO:0000313" key="5">
    <source>
        <dbReference type="EMBL" id="THG34612.1"/>
    </source>
</evidence>
<proteinExistence type="predicted"/>
<dbReference type="PANTHER" id="PTHR43537">
    <property type="entry name" value="TRANSCRIPTIONAL REGULATOR, GNTR FAMILY"/>
    <property type="match status" value="1"/>
</dbReference>
<dbReference type="InterPro" id="IPR000524">
    <property type="entry name" value="Tscrpt_reg_HTH_GntR"/>
</dbReference>
<dbReference type="PANTHER" id="PTHR43537:SF24">
    <property type="entry name" value="GLUCONATE OPERON TRANSCRIPTIONAL REPRESSOR"/>
    <property type="match status" value="1"/>
</dbReference>
<dbReference type="EMBL" id="SSSN01000005">
    <property type="protein sequence ID" value="THG34612.1"/>
    <property type="molecule type" value="Genomic_DNA"/>
</dbReference>
<dbReference type="AlphaFoldDB" id="A0A4S4FWW9"/>
<name>A0A4S4FWW9_9MICO</name>
<evidence type="ECO:0000256" key="1">
    <source>
        <dbReference type="ARBA" id="ARBA00023015"/>
    </source>
</evidence>
<dbReference type="Gene3D" id="1.10.10.10">
    <property type="entry name" value="Winged helix-like DNA-binding domain superfamily/Winged helix DNA-binding domain"/>
    <property type="match status" value="1"/>
</dbReference>
<keyword evidence="2" id="KW-0238">DNA-binding</keyword>
<protein>
    <submittedName>
        <fullName evidence="5">GntR family transcriptional regulator</fullName>
    </submittedName>
</protein>
<dbReference type="GO" id="GO:0003677">
    <property type="term" value="F:DNA binding"/>
    <property type="evidence" value="ECO:0007669"/>
    <property type="project" value="UniProtKB-KW"/>
</dbReference>
<accession>A0A4S4FWW9</accession>
<evidence type="ECO:0000259" key="4">
    <source>
        <dbReference type="PROSITE" id="PS50949"/>
    </source>
</evidence>
<keyword evidence="1" id="KW-0805">Transcription regulation</keyword>
<dbReference type="InterPro" id="IPR036388">
    <property type="entry name" value="WH-like_DNA-bd_sf"/>
</dbReference>
<dbReference type="SUPFAM" id="SSF46785">
    <property type="entry name" value="Winged helix' DNA-binding domain"/>
    <property type="match status" value="1"/>
</dbReference>
<keyword evidence="6" id="KW-1185">Reference proteome</keyword>
<dbReference type="Pfam" id="PF07729">
    <property type="entry name" value="FCD"/>
    <property type="match status" value="1"/>
</dbReference>
<evidence type="ECO:0000256" key="3">
    <source>
        <dbReference type="ARBA" id="ARBA00023163"/>
    </source>
</evidence>
<feature type="domain" description="HTH gntR-type" evidence="4">
    <location>
        <begin position="44"/>
        <end position="111"/>
    </location>
</feature>
<dbReference type="InterPro" id="IPR008920">
    <property type="entry name" value="TF_FadR/GntR_C"/>
</dbReference>
<keyword evidence="3" id="KW-0804">Transcription</keyword>
<organism evidence="5 6">
    <name type="scientific">Orlajensenia flava</name>
    <dbReference type="NCBI Taxonomy" id="2565934"/>
    <lineage>
        <taxon>Bacteria</taxon>
        <taxon>Bacillati</taxon>
        <taxon>Actinomycetota</taxon>
        <taxon>Actinomycetes</taxon>
        <taxon>Micrococcales</taxon>
        <taxon>Microbacteriaceae</taxon>
        <taxon>Orlajensenia</taxon>
    </lineage>
</organism>
<dbReference type="Gene3D" id="1.20.120.530">
    <property type="entry name" value="GntR ligand-binding domain-like"/>
    <property type="match status" value="1"/>
</dbReference>
<dbReference type="Pfam" id="PF00392">
    <property type="entry name" value="GntR"/>
    <property type="match status" value="1"/>
</dbReference>
<comment type="caution">
    <text evidence="5">The sequence shown here is derived from an EMBL/GenBank/DDBJ whole genome shotgun (WGS) entry which is preliminary data.</text>
</comment>
<dbReference type="InterPro" id="IPR036390">
    <property type="entry name" value="WH_DNA-bd_sf"/>
</dbReference>
<gene>
    <name evidence="5" type="ORF">E6C70_09750</name>
</gene>
<dbReference type="SMART" id="SM00345">
    <property type="entry name" value="HTH_GNTR"/>
    <property type="match status" value="1"/>
</dbReference>
<dbReference type="SUPFAM" id="SSF48008">
    <property type="entry name" value="GntR ligand-binding domain-like"/>
    <property type="match status" value="1"/>
</dbReference>
<dbReference type="Proteomes" id="UP000307380">
    <property type="component" value="Unassembled WGS sequence"/>
</dbReference>
<dbReference type="OrthoDB" id="8680240at2"/>
<sequence>MTFRRSLPNHRVFGRCQNDLSRLQGGSKVPIPDERNHIGASPGTTLGEEVFRRLYGAILDGTLIGGERVRDADIAAWLGVSRTPVRDAFASLERLGLIEVVASRYTVVTEVTEDLIAATLEYTGYSAGIGMHMAVTRMTEAEARTAVHILRRMLSASDADDRLTLYDEARALYGHIAVFARNDVYRRVLSEAGLAMERNLRERRPLIGGVESRGHEYRELIAAIERRDAAAAERSVRHQHEIRD</sequence>
<dbReference type="PROSITE" id="PS50949">
    <property type="entry name" value="HTH_GNTR"/>
    <property type="match status" value="1"/>
</dbReference>
<dbReference type="InterPro" id="IPR011711">
    <property type="entry name" value="GntR_C"/>
</dbReference>